<name>A0A5C4V7N2_9ACTN</name>
<keyword evidence="11" id="KW-1185">Reference proteome</keyword>
<dbReference type="InterPro" id="IPR053926">
    <property type="entry name" value="RecX_HTH_1st"/>
</dbReference>
<evidence type="ECO:0000313" key="11">
    <source>
        <dbReference type="Proteomes" id="UP000311713"/>
    </source>
</evidence>
<evidence type="ECO:0000256" key="6">
    <source>
        <dbReference type="SAM" id="MobiDB-lite"/>
    </source>
</evidence>
<evidence type="ECO:0000256" key="3">
    <source>
        <dbReference type="ARBA" id="ARBA00018111"/>
    </source>
</evidence>
<accession>A0A5C4V7N2</accession>
<feature type="compositionally biased region" description="Low complexity" evidence="6">
    <location>
        <begin position="23"/>
        <end position="33"/>
    </location>
</feature>
<dbReference type="Gene3D" id="1.10.10.10">
    <property type="entry name" value="Winged helix-like DNA-binding domain superfamily/Winged helix DNA-binding domain"/>
    <property type="match status" value="1"/>
</dbReference>
<sequence>MTRRSDWPEASPARADGPAAEAPPRSGEGRSAGPSGGGDPVTRARGICLALLAGTPRTRRQLADALRRREIPEEAAAEVLDRFEEVGMIDDALFAEAWVESRHHGRGLARRALARELRTKGVAPAVVDEAVSRLEPEDEEETARALVARRLPATRGLPTPKRMRRLVGMLARKGYAEGLALRVVREALEREGQSTEEWEDYAPDTP</sequence>
<comment type="subcellular location">
    <subcellularLocation>
        <location evidence="1 5">Cytoplasm</location>
    </subcellularLocation>
</comment>
<comment type="caution">
    <text evidence="10">The sequence shown here is derived from an EMBL/GenBank/DDBJ whole genome shotgun (WGS) entry which is preliminary data.</text>
</comment>
<evidence type="ECO:0000256" key="4">
    <source>
        <dbReference type="ARBA" id="ARBA00022490"/>
    </source>
</evidence>
<dbReference type="InterPro" id="IPR053924">
    <property type="entry name" value="RecX_HTH_2nd"/>
</dbReference>
<dbReference type="OrthoDB" id="5244465at2"/>
<dbReference type="AlphaFoldDB" id="A0A5C4V7N2"/>
<evidence type="ECO:0000259" key="8">
    <source>
        <dbReference type="Pfam" id="PF21981"/>
    </source>
</evidence>
<protein>
    <recommendedName>
        <fullName evidence="3 5">Regulatory protein RecX</fullName>
    </recommendedName>
</protein>
<dbReference type="RefSeq" id="WP_139642991.1">
    <property type="nucleotide sequence ID" value="NZ_BAAAZS010000079.1"/>
</dbReference>
<dbReference type="Pfam" id="PF02631">
    <property type="entry name" value="RecX_HTH2"/>
    <property type="match status" value="1"/>
</dbReference>
<dbReference type="EMBL" id="VDGT01000005">
    <property type="protein sequence ID" value="TNM31797.1"/>
    <property type="molecule type" value="Genomic_DNA"/>
</dbReference>
<dbReference type="InterPro" id="IPR003783">
    <property type="entry name" value="Regulatory_RecX"/>
</dbReference>
<dbReference type="InterPro" id="IPR036388">
    <property type="entry name" value="WH-like_DNA-bd_sf"/>
</dbReference>
<dbReference type="NCBIfam" id="NF001061">
    <property type="entry name" value="PRK00117.5-1"/>
    <property type="match status" value="1"/>
</dbReference>
<keyword evidence="4 5" id="KW-0963">Cytoplasm</keyword>
<dbReference type="HAMAP" id="MF_01114">
    <property type="entry name" value="RecX"/>
    <property type="match status" value="1"/>
</dbReference>
<dbReference type="Pfam" id="PF21982">
    <property type="entry name" value="RecX_HTH1"/>
    <property type="match status" value="1"/>
</dbReference>
<dbReference type="InterPro" id="IPR053925">
    <property type="entry name" value="RecX_HTH_3rd"/>
</dbReference>
<evidence type="ECO:0000256" key="2">
    <source>
        <dbReference type="ARBA" id="ARBA00009695"/>
    </source>
</evidence>
<evidence type="ECO:0000256" key="5">
    <source>
        <dbReference type="HAMAP-Rule" id="MF_01114"/>
    </source>
</evidence>
<organism evidence="10 11">
    <name type="scientific">Streptomyces sedi</name>
    <dbReference type="NCBI Taxonomy" id="555059"/>
    <lineage>
        <taxon>Bacteria</taxon>
        <taxon>Bacillati</taxon>
        <taxon>Actinomycetota</taxon>
        <taxon>Actinomycetes</taxon>
        <taxon>Kitasatosporales</taxon>
        <taxon>Streptomycetaceae</taxon>
        <taxon>Streptomyces</taxon>
    </lineage>
</organism>
<dbReference type="Pfam" id="PF21981">
    <property type="entry name" value="RecX_HTH3"/>
    <property type="match status" value="1"/>
</dbReference>
<evidence type="ECO:0000313" key="10">
    <source>
        <dbReference type="EMBL" id="TNM31797.1"/>
    </source>
</evidence>
<dbReference type="PANTHER" id="PTHR33602:SF1">
    <property type="entry name" value="REGULATORY PROTEIN RECX FAMILY PROTEIN"/>
    <property type="match status" value="1"/>
</dbReference>
<dbReference type="GO" id="GO:0005737">
    <property type="term" value="C:cytoplasm"/>
    <property type="evidence" value="ECO:0007669"/>
    <property type="project" value="UniProtKB-SubCell"/>
</dbReference>
<feature type="region of interest" description="Disordered" evidence="6">
    <location>
        <begin position="1"/>
        <end position="41"/>
    </location>
</feature>
<evidence type="ECO:0000259" key="9">
    <source>
        <dbReference type="Pfam" id="PF21982"/>
    </source>
</evidence>
<dbReference type="PANTHER" id="PTHR33602">
    <property type="entry name" value="REGULATORY PROTEIN RECX FAMILY PROTEIN"/>
    <property type="match status" value="1"/>
</dbReference>
<comment type="similarity">
    <text evidence="2 5">Belongs to the RecX family.</text>
</comment>
<evidence type="ECO:0000256" key="1">
    <source>
        <dbReference type="ARBA" id="ARBA00004496"/>
    </source>
</evidence>
<dbReference type="GO" id="GO:0006282">
    <property type="term" value="P:regulation of DNA repair"/>
    <property type="evidence" value="ECO:0007669"/>
    <property type="project" value="UniProtKB-UniRule"/>
</dbReference>
<dbReference type="Proteomes" id="UP000311713">
    <property type="component" value="Unassembled WGS sequence"/>
</dbReference>
<reference evidence="10 11" key="1">
    <citation type="submission" date="2019-06" db="EMBL/GenBank/DDBJ databases">
        <title>Draft genome of Streptomyces sedi sp. JCM16909.</title>
        <authorList>
            <person name="Klykleung N."/>
            <person name="Tanasupawat S."/>
            <person name="Kudo T."/>
            <person name="Yuki M."/>
            <person name="Ohkuma M."/>
        </authorList>
    </citation>
    <scope>NUCLEOTIDE SEQUENCE [LARGE SCALE GENOMIC DNA]</scope>
    <source>
        <strain evidence="10 11">JCM 16909</strain>
    </source>
</reference>
<feature type="domain" description="RecX first three-helical" evidence="9">
    <location>
        <begin position="44"/>
        <end position="82"/>
    </location>
</feature>
<comment type="function">
    <text evidence="5">Modulates RecA activity.</text>
</comment>
<feature type="domain" description="RecX second three-helical" evidence="7">
    <location>
        <begin position="90"/>
        <end position="130"/>
    </location>
</feature>
<feature type="domain" description="RecX third three-helical" evidence="8">
    <location>
        <begin position="138"/>
        <end position="183"/>
    </location>
</feature>
<evidence type="ECO:0000259" key="7">
    <source>
        <dbReference type="Pfam" id="PF02631"/>
    </source>
</evidence>
<gene>
    <name evidence="5 10" type="primary">recX</name>
    <name evidence="10" type="ORF">FH715_09690</name>
</gene>
<proteinExistence type="inferred from homology"/>